<organism evidence="2 3">
    <name type="scientific">Mollisia scopiformis</name>
    <name type="common">Conifer needle endophyte fungus</name>
    <name type="synonym">Phialocephala scopiformis</name>
    <dbReference type="NCBI Taxonomy" id="149040"/>
    <lineage>
        <taxon>Eukaryota</taxon>
        <taxon>Fungi</taxon>
        <taxon>Dikarya</taxon>
        <taxon>Ascomycota</taxon>
        <taxon>Pezizomycotina</taxon>
        <taxon>Leotiomycetes</taxon>
        <taxon>Helotiales</taxon>
        <taxon>Mollisiaceae</taxon>
        <taxon>Mollisia</taxon>
    </lineage>
</organism>
<dbReference type="EMBL" id="KQ947421">
    <property type="protein sequence ID" value="KUJ13986.1"/>
    <property type="molecule type" value="Genomic_DNA"/>
</dbReference>
<protein>
    <submittedName>
        <fullName evidence="2">Uncharacterized protein</fullName>
    </submittedName>
</protein>
<dbReference type="InParanoid" id="A0A194X1B2"/>
<gene>
    <name evidence="2" type="ORF">LY89DRAFT_672255</name>
</gene>
<dbReference type="KEGG" id="psco:LY89DRAFT_672255"/>
<dbReference type="RefSeq" id="XP_018068341.1">
    <property type="nucleotide sequence ID" value="XM_018213272.1"/>
</dbReference>
<dbReference type="GeneID" id="28822998"/>
<dbReference type="Proteomes" id="UP000070700">
    <property type="component" value="Unassembled WGS sequence"/>
</dbReference>
<feature type="region of interest" description="Disordered" evidence="1">
    <location>
        <begin position="1"/>
        <end position="34"/>
    </location>
</feature>
<proteinExistence type="predicted"/>
<name>A0A194X1B2_MOLSC</name>
<evidence type="ECO:0000256" key="1">
    <source>
        <dbReference type="SAM" id="MobiDB-lite"/>
    </source>
</evidence>
<accession>A0A194X1B2</accession>
<feature type="compositionally biased region" description="Basic and acidic residues" evidence="1">
    <location>
        <begin position="1"/>
        <end position="18"/>
    </location>
</feature>
<sequence>MAGRRSDTWRGIDPEPARRSSYNSSRGLQRDLQSPWRPLNQVLRAGEYISNEPAEDIPSEPAAQLNEIPRFQYGCIYWLKHRKEEGTSGCYEVSNVTGNRQDLEDQVFDRPVSLLDSNIVDGVRFYKAAMHTSFGRLSTDNWSLSQSKRSNLRNSFALREQRLENTNKTSEQTFYLGRGRVDRDSYIRVDKVLFLTETSLKIYHYNGGVTPDEPPRLCFQSFKRLMEVLRLPGNRAELYFGTGDRIREEDRAYSEERPTIGKSSRDLISYNEAVNRSIEGFPPRSRSETAQVSDPMDPSTYFTG</sequence>
<evidence type="ECO:0000313" key="3">
    <source>
        <dbReference type="Proteomes" id="UP000070700"/>
    </source>
</evidence>
<feature type="region of interest" description="Disordered" evidence="1">
    <location>
        <begin position="278"/>
        <end position="304"/>
    </location>
</feature>
<reference evidence="2 3" key="1">
    <citation type="submission" date="2015-10" db="EMBL/GenBank/DDBJ databases">
        <title>Full genome of DAOMC 229536 Phialocephala scopiformis, a fungal endophyte of spruce producing the potent anti-insectan compound rugulosin.</title>
        <authorList>
            <consortium name="DOE Joint Genome Institute"/>
            <person name="Walker A.K."/>
            <person name="Frasz S.L."/>
            <person name="Seifert K.A."/>
            <person name="Miller J.D."/>
            <person name="Mondo S.J."/>
            <person name="Labutti K."/>
            <person name="Lipzen A."/>
            <person name="Dockter R."/>
            <person name="Kennedy M."/>
            <person name="Grigoriev I.V."/>
            <person name="Spatafora J.W."/>
        </authorList>
    </citation>
    <scope>NUCLEOTIDE SEQUENCE [LARGE SCALE GENOMIC DNA]</scope>
    <source>
        <strain evidence="2 3">CBS 120377</strain>
    </source>
</reference>
<evidence type="ECO:0000313" key="2">
    <source>
        <dbReference type="EMBL" id="KUJ13986.1"/>
    </source>
</evidence>
<dbReference type="AlphaFoldDB" id="A0A194X1B2"/>
<keyword evidence="3" id="KW-1185">Reference proteome</keyword>